<dbReference type="EMBL" id="ML734559">
    <property type="protein sequence ID" value="KAB8251618.1"/>
    <property type="molecule type" value="Genomic_DNA"/>
</dbReference>
<sequence>MTFDTGGGEMTAYVHRGSGKHYILSGSGRMYNAEAQNFAISQQKQDFSFRGPVGLCIGQAPHIPLELFISRTSEFNKMADIL</sequence>
<dbReference type="AlphaFoldDB" id="A0A5N6HBL2"/>
<proteinExistence type="predicted"/>
<evidence type="ECO:0000313" key="1">
    <source>
        <dbReference type="EMBL" id="KAB8251618.1"/>
    </source>
</evidence>
<reference evidence="1" key="1">
    <citation type="submission" date="2019-04" db="EMBL/GenBank/DDBJ databases">
        <title>Friends and foes A comparative genomics study of 23 Aspergillus species from section Flavi.</title>
        <authorList>
            <consortium name="DOE Joint Genome Institute"/>
            <person name="Kjaerbolling I."/>
            <person name="Vesth T."/>
            <person name="Frisvad J.C."/>
            <person name="Nybo J.L."/>
            <person name="Theobald S."/>
            <person name="Kildgaard S."/>
            <person name="Isbrandt T."/>
            <person name="Kuo A."/>
            <person name="Sato A."/>
            <person name="Lyhne E.K."/>
            <person name="Kogle M.E."/>
            <person name="Wiebenga A."/>
            <person name="Kun R.S."/>
            <person name="Lubbers R.J."/>
            <person name="Makela M.R."/>
            <person name="Barry K."/>
            <person name="Chovatia M."/>
            <person name="Clum A."/>
            <person name="Daum C."/>
            <person name="Haridas S."/>
            <person name="He G."/>
            <person name="LaButti K."/>
            <person name="Lipzen A."/>
            <person name="Mondo S."/>
            <person name="Riley R."/>
            <person name="Salamov A."/>
            <person name="Simmons B.A."/>
            <person name="Magnuson J.K."/>
            <person name="Henrissat B."/>
            <person name="Mortensen U.H."/>
            <person name="Larsen T.O."/>
            <person name="Devries R.P."/>
            <person name="Grigoriev I.V."/>
            <person name="Machida M."/>
            <person name="Baker S.E."/>
            <person name="Andersen M.R."/>
        </authorList>
    </citation>
    <scope>NUCLEOTIDE SEQUENCE [LARGE SCALE GENOMIC DNA]</scope>
    <source>
        <strain evidence="1">CBS 121.62</strain>
    </source>
</reference>
<protein>
    <submittedName>
        <fullName evidence="1">Uncharacterized protein</fullName>
    </submittedName>
</protein>
<gene>
    <name evidence="1" type="ORF">BDV35DRAFT_388182</name>
</gene>
<accession>A0A5N6HBL2</accession>
<organism evidence="1">
    <name type="scientific">Aspergillus flavus</name>
    <dbReference type="NCBI Taxonomy" id="5059"/>
    <lineage>
        <taxon>Eukaryota</taxon>
        <taxon>Fungi</taxon>
        <taxon>Dikarya</taxon>
        <taxon>Ascomycota</taxon>
        <taxon>Pezizomycotina</taxon>
        <taxon>Eurotiomycetes</taxon>
        <taxon>Eurotiomycetidae</taxon>
        <taxon>Eurotiales</taxon>
        <taxon>Aspergillaceae</taxon>
        <taxon>Aspergillus</taxon>
        <taxon>Aspergillus subgen. Circumdati</taxon>
    </lineage>
</organism>
<dbReference type="Proteomes" id="UP000325434">
    <property type="component" value="Unassembled WGS sequence"/>
</dbReference>
<name>A0A5N6HBL2_ASPFL</name>